<organism evidence="3 4">
    <name type="scientific">Pseudokineococcus lusitanus</name>
    <dbReference type="NCBI Taxonomy" id="763993"/>
    <lineage>
        <taxon>Bacteria</taxon>
        <taxon>Bacillati</taxon>
        <taxon>Actinomycetota</taxon>
        <taxon>Actinomycetes</taxon>
        <taxon>Kineosporiales</taxon>
        <taxon>Kineosporiaceae</taxon>
        <taxon>Pseudokineococcus</taxon>
    </lineage>
</organism>
<dbReference type="EMBL" id="RJKN01000005">
    <property type="protein sequence ID" value="ROP42990.1"/>
    <property type="molecule type" value="Genomic_DNA"/>
</dbReference>
<dbReference type="RefSeq" id="WP_123380347.1">
    <property type="nucleotide sequence ID" value="NZ_RJKN01000005.1"/>
</dbReference>
<protein>
    <recommendedName>
        <fullName evidence="5">DUF4352 domain-containing protein</fullName>
    </recommendedName>
</protein>
<dbReference type="OrthoDB" id="3831250at2"/>
<evidence type="ECO:0000256" key="1">
    <source>
        <dbReference type="SAM" id="MobiDB-lite"/>
    </source>
</evidence>
<sequence length="228" mass="21627">MTALVGRRAAAAALAALLALPLAACSSGDDAAPAPPSSAAPTGAVPTAGPSASSTTTPADPTAAPPTDGSTPVPEDPATDDGTGGSSDGPPLADPRPTAAVETLPPVPAGEDAALSDGVVVRVLDVRQEEVTATAPGDVGGPAALVRLTARNGSDAEADLTGLAVTAAVDGAPAPPLTVEQASLLGGTLAPGATAEGTYVFGLGDGDLSTLVVDVSSGTSSTVVRVEP</sequence>
<proteinExistence type="predicted"/>
<dbReference type="AlphaFoldDB" id="A0A3N1HKI0"/>
<feature type="chain" id="PRO_5018090486" description="DUF4352 domain-containing protein" evidence="2">
    <location>
        <begin position="32"/>
        <end position="228"/>
    </location>
</feature>
<keyword evidence="2" id="KW-0732">Signal</keyword>
<name>A0A3N1HKI0_9ACTN</name>
<comment type="caution">
    <text evidence="3">The sequence shown here is derived from an EMBL/GenBank/DDBJ whole genome shotgun (WGS) entry which is preliminary data.</text>
</comment>
<accession>A0A3N1HKI0</accession>
<feature type="signal peptide" evidence="2">
    <location>
        <begin position="1"/>
        <end position="31"/>
    </location>
</feature>
<evidence type="ECO:0000313" key="3">
    <source>
        <dbReference type="EMBL" id="ROP42990.1"/>
    </source>
</evidence>
<evidence type="ECO:0008006" key="5">
    <source>
        <dbReference type="Google" id="ProtNLM"/>
    </source>
</evidence>
<dbReference type="Proteomes" id="UP000276232">
    <property type="component" value="Unassembled WGS sequence"/>
</dbReference>
<dbReference type="InParanoid" id="A0A3N1HKI0"/>
<feature type="compositionally biased region" description="Low complexity" evidence="1">
    <location>
        <begin position="39"/>
        <end position="72"/>
    </location>
</feature>
<evidence type="ECO:0000256" key="2">
    <source>
        <dbReference type="SAM" id="SignalP"/>
    </source>
</evidence>
<gene>
    <name evidence="3" type="ORF">EDC03_2284</name>
</gene>
<reference evidence="3 4" key="1">
    <citation type="journal article" date="2015" name="Stand. Genomic Sci.">
        <title>Genomic Encyclopedia of Bacterial and Archaeal Type Strains, Phase III: the genomes of soil and plant-associated and newly described type strains.</title>
        <authorList>
            <person name="Whitman W.B."/>
            <person name="Woyke T."/>
            <person name="Klenk H.P."/>
            <person name="Zhou Y."/>
            <person name="Lilburn T.G."/>
            <person name="Beck B.J."/>
            <person name="De Vos P."/>
            <person name="Vandamme P."/>
            <person name="Eisen J.A."/>
            <person name="Garrity G."/>
            <person name="Hugenholtz P."/>
            <person name="Kyrpides N.C."/>
        </authorList>
    </citation>
    <scope>NUCLEOTIDE SEQUENCE [LARGE SCALE GENOMIC DNA]</scope>
    <source>
        <strain evidence="3 4">CECT 7306</strain>
    </source>
</reference>
<evidence type="ECO:0000313" key="4">
    <source>
        <dbReference type="Proteomes" id="UP000276232"/>
    </source>
</evidence>
<feature type="region of interest" description="Disordered" evidence="1">
    <location>
        <begin position="26"/>
        <end position="112"/>
    </location>
</feature>
<keyword evidence="4" id="KW-1185">Reference proteome</keyword>